<reference evidence="1 2" key="2">
    <citation type="submission" date="2018-11" db="EMBL/GenBank/DDBJ databases">
        <authorList>
            <consortium name="Pathogen Informatics"/>
        </authorList>
    </citation>
    <scope>NUCLEOTIDE SEQUENCE [LARGE SCALE GENOMIC DNA]</scope>
</reference>
<organism evidence="3">
    <name type="scientific">Nippostrongylus brasiliensis</name>
    <name type="common">Rat hookworm</name>
    <dbReference type="NCBI Taxonomy" id="27835"/>
    <lineage>
        <taxon>Eukaryota</taxon>
        <taxon>Metazoa</taxon>
        <taxon>Ecdysozoa</taxon>
        <taxon>Nematoda</taxon>
        <taxon>Chromadorea</taxon>
        <taxon>Rhabditida</taxon>
        <taxon>Rhabditina</taxon>
        <taxon>Rhabditomorpha</taxon>
        <taxon>Strongyloidea</taxon>
        <taxon>Heligmosomidae</taxon>
        <taxon>Nippostrongylus</taxon>
    </lineage>
</organism>
<dbReference type="Proteomes" id="UP000271162">
    <property type="component" value="Unassembled WGS sequence"/>
</dbReference>
<evidence type="ECO:0000313" key="2">
    <source>
        <dbReference type="Proteomes" id="UP000271162"/>
    </source>
</evidence>
<evidence type="ECO:0000313" key="3">
    <source>
        <dbReference type="WBParaSite" id="NBR_0000311401-mRNA-1"/>
    </source>
</evidence>
<proteinExistence type="predicted"/>
<keyword evidence="2" id="KW-1185">Reference proteome</keyword>
<dbReference type="WBParaSite" id="NBR_0000311401-mRNA-1">
    <property type="protein sequence ID" value="NBR_0000311401-mRNA-1"/>
    <property type="gene ID" value="NBR_0000311401"/>
</dbReference>
<sequence>MGTKKLCLIQNSPSGKTAGANKVHPYRATQSHEGTIFTHTDVSLLFRCVRSWSGLNQLYLKANPNMKWKKEHEYSTSLASLSQNPKTH</sequence>
<reference evidence="3" key="1">
    <citation type="submission" date="2017-02" db="UniProtKB">
        <authorList>
            <consortium name="WormBaseParasite"/>
        </authorList>
    </citation>
    <scope>IDENTIFICATION</scope>
</reference>
<gene>
    <name evidence="1" type="ORF">NBR_LOCUS3115</name>
</gene>
<evidence type="ECO:0000313" key="1">
    <source>
        <dbReference type="EMBL" id="VDL66704.1"/>
    </source>
</evidence>
<dbReference type="EMBL" id="UYSL01004279">
    <property type="protein sequence ID" value="VDL66704.1"/>
    <property type="molecule type" value="Genomic_DNA"/>
</dbReference>
<name>A0A0N4XKR2_NIPBR</name>
<accession>A0A0N4XKR2</accession>
<dbReference type="AlphaFoldDB" id="A0A0N4XKR2"/>
<protein>
    <submittedName>
        <fullName evidence="3">Ovule protein</fullName>
    </submittedName>
</protein>